<dbReference type="Proteomes" id="UP000828390">
    <property type="component" value="Unassembled WGS sequence"/>
</dbReference>
<dbReference type="AlphaFoldDB" id="A0A9D4D855"/>
<dbReference type="PANTHER" id="PTHR46880:SF5">
    <property type="entry name" value="DUF4371 DOMAIN-CONTAINING PROTEIN"/>
    <property type="match status" value="1"/>
</dbReference>
<dbReference type="PANTHER" id="PTHR46880">
    <property type="entry name" value="RAS-ASSOCIATING DOMAIN-CONTAINING PROTEIN"/>
    <property type="match status" value="1"/>
</dbReference>
<reference evidence="2" key="1">
    <citation type="journal article" date="2019" name="bioRxiv">
        <title>The Genome of the Zebra Mussel, Dreissena polymorpha: A Resource for Invasive Species Research.</title>
        <authorList>
            <person name="McCartney M.A."/>
            <person name="Auch B."/>
            <person name="Kono T."/>
            <person name="Mallez S."/>
            <person name="Zhang Y."/>
            <person name="Obille A."/>
            <person name="Becker A."/>
            <person name="Abrahante J.E."/>
            <person name="Garbe J."/>
            <person name="Badalamenti J.P."/>
            <person name="Herman A."/>
            <person name="Mangelson H."/>
            <person name="Liachko I."/>
            <person name="Sullivan S."/>
            <person name="Sone E.D."/>
            <person name="Koren S."/>
            <person name="Silverstein K.A.T."/>
            <person name="Beckman K.B."/>
            <person name="Gohl D.M."/>
        </authorList>
    </citation>
    <scope>NUCLEOTIDE SEQUENCE</scope>
    <source>
        <strain evidence="2">Duluth1</strain>
        <tissue evidence="2">Whole animal</tissue>
    </source>
</reference>
<sequence>MCIPVSSVACERGFSLQNRIKVKSRTSLNPENLENLMKISAGPGLDSFPYNRAIKHWRTQKKRRLARLYQPSVSKDNK</sequence>
<dbReference type="EMBL" id="JAIWYP010000011">
    <property type="protein sequence ID" value="KAH3739904.1"/>
    <property type="molecule type" value="Genomic_DNA"/>
</dbReference>
<evidence type="ECO:0000313" key="2">
    <source>
        <dbReference type="EMBL" id="KAH3739904.1"/>
    </source>
</evidence>
<comment type="caution">
    <text evidence="2">The sequence shown here is derived from an EMBL/GenBank/DDBJ whole genome shotgun (WGS) entry which is preliminary data.</text>
</comment>
<feature type="domain" description="HAT C-terminal dimerisation" evidence="1">
    <location>
        <begin position="1"/>
        <end position="38"/>
    </location>
</feature>
<evidence type="ECO:0000313" key="3">
    <source>
        <dbReference type="Proteomes" id="UP000828390"/>
    </source>
</evidence>
<name>A0A9D4D855_DREPO</name>
<organism evidence="2 3">
    <name type="scientific">Dreissena polymorpha</name>
    <name type="common">Zebra mussel</name>
    <name type="synonym">Mytilus polymorpha</name>
    <dbReference type="NCBI Taxonomy" id="45954"/>
    <lineage>
        <taxon>Eukaryota</taxon>
        <taxon>Metazoa</taxon>
        <taxon>Spiralia</taxon>
        <taxon>Lophotrochozoa</taxon>
        <taxon>Mollusca</taxon>
        <taxon>Bivalvia</taxon>
        <taxon>Autobranchia</taxon>
        <taxon>Heteroconchia</taxon>
        <taxon>Euheterodonta</taxon>
        <taxon>Imparidentia</taxon>
        <taxon>Neoheterodontei</taxon>
        <taxon>Myida</taxon>
        <taxon>Dreissenoidea</taxon>
        <taxon>Dreissenidae</taxon>
        <taxon>Dreissena</taxon>
    </lineage>
</organism>
<gene>
    <name evidence="2" type="ORF">DPMN_046594</name>
</gene>
<protein>
    <recommendedName>
        <fullName evidence="1">HAT C-terminal dimerisation domain-containing protein</fullName>
    </recommendedName>
</protein>
<proteinExistence type="predicted"/>
<dbReference type="SUPFAM" id="SSF53098">
    <property type="entry name" value="Ribonuclease H-like"/>
    <property type="match status" value="1"/>
</dbReference>
<dbReference type="Pfam" id="PF05699">
    <property type="entry name" value="Dimer_Tnp_hAT"/>
    <property type="match status" value="1"/>
</dbReference>
<reference evidence="2" key="2">
    <citation type="submission" date="2020-11" db="EMBL/GenBank/DDBJ databases">
        <authorList>
            <person name="McCartney M.A."/>
            <person name="Auch B."/>
            <person name="Kono T."/>
            <person name="Mallez S."/>
            <person name="Becker A."/>
            <person name="Gohl D.M."/>
            <person name="Silverstein K.A.T."/>
            <person name="Koren S."/>
            <person name="Bechman K.B."/>
            <person name="Herman A."/>
            <person name="Abrahante J.E."/>
            <person name="Garbe J."/>
        </authorList>
    </citation>
    <scope>NUCLEOTIDE SEQUENCE</scope>
    <source>
        <strain evidence="2">Duluth1</strain>
        <tissue evidence="2">Whole animal</tissue>
    </source>
</reference>
<dbReference type="GO" id="GO:0046983">
    <property type="term" value="F:protein dimerization activity"/>
    <property type="evidence" value="ECO:0007669"/>
    <property type="project" value="InterPro"/>
</dbReference>
<evidence type="ECO:0000259" key="1">
    <source>
        <dbReference type="Pfam" id="PF05699"/>
    </source>
</evidence>
<keyword evidence="3" id="KW-1185">Reference proteome</keyword>
<dbReference type="InterPro" id="IPR008906">
    <property type="entry name" value="HATC_C_dom"/>
</dbReference>
<dbReference type="InterPro" id="IPR012337">
    <property type="entry name" value="RNaseH-like_sf"/>
</dbReference>
<accession>A0A9D4D855</accession>